<evidence type="ECO:0000256" key="2">
    <source>
        <dbReference type="ARBA" id="ARBA00022692"/>
    </source>
</evidence>
<keyword evidence="7" id="KW-1185">Reference proteome</keyword>
<comment type="subcellular location">
    <subcellularLocation>
        <location evidence="1">Membrane</location>
        <topology evidence="1">Multi-pass membrane protein</topology>
    </subcellularLocation>
</comment>
<accession>A0A9Q1JK41</accession>
<protein>
    <submittedName>
        <fullName evidence="6">Uncharacterized protein</fullName>
    </submittedName>
</protein>
<dbReference type="AlphaFoldDB" id="A0A9Q1JK41"/>
<reference evidence="6" key="1">
    <citation type="submission" date="2022-04" db="EMBL/GenBank/DDBJ databases">
        <title>Carnegiea gigantea Genome sequencing and assembly v2.</title>
        <authorList>
            <person name="Copetti D."/>
            <person name="Sanderson M.J."/>
            <person name="Burquez A."/>
            <person name="Wojciechowski M.F."/>
        </authorList>
    </citation>
    <scope>NUCLEOTIDE SEQUENCE</scope>
    <source>
        <strain evidence="6">SGP5-SGP5p</strain>
        <tissue evidence="6">Aerial part</tissue>
    </source>
</reference>
<gene>
    <name evidence="6" type="ORF">Cgig2_010973</name>
</gene>
<name>A0A9Q1JK41_9CARY</name>
<evidence type="ECO:0000256" key="3">
    <source>
        <dbReference type="ARBA" id="ARBA00022989"/>
    </source>
</evidence>
<evidence type="ECO:0000256" key="4">
    <source>
        <dbReference type="ARBA" id="ARBA00023136"/>
    </source>
</evidence>
<comment type="caution">
    <text evidence="6">The sequence shown here is derived from an EMBL/GenBank/DDBJ whole genome shotgun (WGS) entry which is preliminary data.</text>
</comment>
<dbReference type="GO" id="GO:0016020">
    <property type="term" value="C:membrane"/>
    <property type="evidence" value="ECO:0007669"/>
    <property type="project" value="UniProtKB-SubCell"/>
</dbReference>
<dbReference type="InterPro" id="IPR037185">
    <property type="entry name" value="EmrE-like"/>
</dbReference>
<evidence type="ECO:0000256" key="1">
    <source>
        <dbReference type="ARBA" id="ARBA00004141"/>
    </source>
</evidence>
<dbReference type="PANTHER" id="PTHR23051">
    <property type="entry name" value="SOLUTE CARRIER FAMILY 35, MEMBER F5"/>
    <property type="match status" value="1"/>
</dbReference>
<proteinExistence type="predicted"/>
<evidence type="ECO:0000313" key="6">
    <source>
        <dbReference type="EMBL" id="KAJ8423096.1"/>
    </source>
</evidence>
<dbReference type="PANTHER" id="PTHR23051:SF0">
    <property type="entry name" value="SOLUTE CARRIER FAMILY 35 MEMBER F5"/>
    <property type="match status" value="1"/>
</dbReference>
<feature type="region of interest" description="Disordered" evidence="5">
    <location>
        <begin position="141"/>
        <end position="161"/>
    </location>
</feature>
<evidence type="ECO:0000313" key="7">
    <source>
        <dbReference type="Proteomes" id="UP001153076"/>
    </source>
</evidence>
<evidence type="ECO:0000256" key="5">
    <source>
        <dbReference type="SAM" id="MobiDB-lite"/>
    </source>
</evidence>
<feature type="compositionally biased region" description="Polar residues" evidence="5">
    <location>
        <begin position="148"/>
        <end position="161"/>
    </location>
</feature>
<dbReference type="OrthoDB" id="1436450at2759"/>
<sequence>MCHRFNILASTAKAEGGETHTRCLLLGGTLTGFVLEQKCLCDIVSDQHTHDAFSQVGLQGVLDNALSDYLWAKAILLTTTTVATAGLTIQVPMAAAVDTLTGNAPNLTDYIGAAAVLVGFAGINFPSKVLSETEKAAMEFENEIPDGQRNNSSVQSDASDL</sequence>
<dbReference type="SUPFAM" id="SSF103481">
    <property type="entry name" value="Multidrug resistance efflux transporter EmrE"/>
    <property type="match status" value="1"/>
</dbReference>
<keyword evidence="3" id="KW-1133">Transmembrane helix</keyword>
<dbReference type="Proteomes" id="UP001153076">
    <property type="component" value="Unassembled WGS sequence"/>
</dbReference>
<keyword evidence="2" id="KW-0812">Transmembrane</keyword>
<organism evidence="6 7">
    <name type="scientific">Carnegiea gigantea</name>
    <dbReference type="NCBI Taxonomy" id="171969"/>
    <lineage>
        <taxon>Eukaryota</taxon>
        <taxon>Viridiplantae</taxon>
        <taxon>Streptophyta</taxon>
        <taxon>Embryophyta</taxon>
        <taxon>Tracheophyta</taxon>
        <taxon>Spermatophyta</taxon>
        <taxon>Magnoliopsida</taxon>
        <taxon>eudicotyledons</taxon>
        <taxon>Gunneridae</taxon>
        <taxon>Pentapetalae</taxon>
        <taxon>Caryophyllales</taxon>
        <taxon>Cactineae</taxon>
        <taxon>Cactaceae</taxon>
        <taxon>Cactoideae</taxon>
        <taxon>Echinocereeae</taxon>
        <taxon>Carnegiea</taxon>
    </lineage>
</organism>
<keyword evidence="4" id="KW-0472">Membrane</keyword>
<dbReference type="EMBL" id="JAKOGI010002055">
    <property type="protein sequence ID" value="KAJ8423096.1"/>
    <property type="molecule type" value="Genomic_DNA"/>
</dbReference>